<dbReference type="Proteomes" id="UP000650628">
    <property type="component" value="Unassembled WGS sequence"/>
</dbReference>
<name>A0A8J3TP11_9ACTN</name>
<dbReference type="InterPro" id="IPR000073">
    <property type="entry name" value="AB_hydrolase_1"/>
</dbReference>
<protein>
    <submittedName>
        <fullName evidence="2">Hydrolase</fullName>
    </submittedName>
</protein>
<dbReference type="GO" id="GO:0016787">
    <property type="term" value="F:hydrolase activity"/>
    <property type="evidence" value="ECO:0007669"/>
    <property type="project" value="UniProtKB-KW"/>
</dbReference>
<evidence type="ECO:0000313" key="3">
    <source>
        <dbReference type="Proteomes" id="UP000650628"/>
    </source>
</evidence>
<dbReference type="Gene3D" id="3.40.50.1820">
    <property type="entry name" value="alpha/beta hydrolase"/>
    <property type="match status" value="1"/>
</dbReference>
<dbReference type="AlphaFoldDB" id="A0A8J3TP11"/>
<reference evidence="2 3" key="1">
    <citation type="submission" date="2021-01" db="EMBL/GenBank/DDBJ databases">
        <title>Whole genome shotgun sequence of Planotetraspora mira NBRC 15435.</title>
        <authorList>
            <person name="Komaki H."/>
            <person name="Tamura T."/>
        </authorList>
    </citation>
    <scope>NUCLEOTIDE SEQUENCE [LARGE SCALE GENOMIC DNA]</scope>
    <source>
        <strain evidence="2 3">NBRC 15435</strain>
    </source>
</reference>
<dbReference type="Pfam" id="PF00561">
    <property type="entry name" value="Abhydrolase_1"/>
    <property type="match status" value="1"/>
</dbReference>
<dbReference type="SUPFAM" id="SSF53474">
    <property type="entry name" value="alpha/beta-Hydrolases"/>
    <property type="match status" value="1"/>
</dbReference>
<comment type="caution">
    <text evidence="2">The sequence shown here is derived from an EMBL/GenBank/DDBJ whole genome shotgun (WGS) entry which is preliminary data.</text>
</comment>
<dbReference type="InterPro" id="IPR000639">
    <property type="entry name" value="Epox_hydrolase-like"/>
</dbReference>
<dbReference type="PANTHER" id="PTHR43194">
    <property type="entry name" value="HYDROLASE ALPHA/BETA FOLD FAMILY"/>
    <property type="match status" value="1"/>
</dbReference>
<dbReference type="RefSeq" id="WP_239113889.1">
    <property type="nucleotide sequence ID" value="NZ_BOOO01000015.1"/>
</dbReference>
<proteinExistence type="predicted"/>
<evidence type="ECO:0000313" key="2">
    <source>
        <dbReference type="EMBL" id="GII29386.1"/>
    </source>
</evidence>
<dbReference type="PRINTS" id="PR00412">
    <property type="entry name" value="EPOXHYDRLASE"/>
</dbReference>
<feature type="domain" description="AB hydrolase-1" evidence="1">
    <location>
        <begin position="22"/>
        <end position="272"/>
    </location>
</feature>
<keyword evidence="3" id="KW-1185">Reference proteome</keyword>
<keyword evidence="2" id="KW-0378">Hydrolase</keyword>
<evidence type="ECO:0000259" key="1">
    <source>
        <dbReference type="Pfam" id="PF00561"/>
    </source>
</evidence>
<gene>
    <name evidence="2" type="ORF">Pmi06nite_28280</name>
</gene>
<dbReference type="EMBL" id="BOOO01000015">
    <property type="protein sequence ID" value="GII29386.1"/>
    <property type="molecule type" value="Genomic_DNA"/>
</dbReference>
<dbReference type="InterPro" id="IPR029058">
    <property type="entry name" value="AB_hydrolase_fold"/>
</dbReference>
<organism evidence="2 3">
    <name type="scientific">Planotetraspora mira</name>
    <dbReference type="NCBI Taxonomy" id="58121"/>
    <lineage>
        <taxon>Bacteria</taxon>
        <taxon>Bacillati</taxon>
        <taxon>Actinomycetota</taxon>
        <taxon>Actinomycetes</taxon>
        <taxon>Streptosporangiales</taxon>
        <taxon>Streptosporangiaceae</taxon>
        <taxon>Planotetraspora</taxon>
    </lineage>
</organism>
<dbReference type="InterPro" id="IPR050228">
    <property type="entry name" value="Carboxylesterase_BioH"/>
</dbReference>
<sequence length="287" mass="31555">MPYSSPFQGFRLAYDRYGSGRPVVLLHGWPGDRTDYDELIPLLVDHADVIVPDLRGFGESDKHPADAEDFYSGAGQAAGVGALLDELGVTGAVLAGYDIGSFIAQTTARNRPDLVRALVVSPPLPGAGERVLDLKAVTEFWYTSFHQLPLAENLIDGDRAAVRSYLEHFWNHWSGPGYTVDDSRIDHLTDVYSAPGAFIASIMWYRSSGNPVTSYAHEQTPERNDRLATPTKVLWQEHDPIFPVAWADRLDDFFADHRFEPLPGVGHFTPLEATGAFAAAIRAFLAG</sequence>
<accession>A0A8J3TP11</accession>
<dbReference type="PANTHER" id="PTHR43194:SF2">
    <property type="entry name" value="PEROXISOMAL MEMBRANE PROTEIN LPX1"/>
    <property type="match status" value="1"/>
</dbReference>